<keyword evidence="3" id="KW-1185">Reference proteome</keyword>
<sequence length="76" mass="8595">MFCVLYTTFERTKYTTFLSVQTVATFLVVIYHGDDTKEDPSLDTKDDPSHPHAGDAWAFPLTTAPSYDYTLAQANR</sequence>
<dbReference type="VEuPathDB" id="FungiDB:SCHCODRAFT_02482716"/>
<reference evidence="2 3" key="1">
    <citation type="journal article" date="2010" name="Nat. Biotechnol.">
        <title>Genome sequence of the model mushroom Schizophyllum commune.</title>
        <authorList>
            <person name="Ohm R.A."/>
            <person name="de Jong J.F."/>
            <person name="Lugones L.G."/>
            <person name="Aerts A."/>
            <person name="Kothe E."/>
            <person name="Stajich J.E."/>
            <person name="de Vries R.P."/>
            <person name="Record E."/>
            <person name="Levasseur A."/>
            <person name="Baker S.E."/>
            <person name="Bartholomew K.A."/>
            <person name="Coutinho P.M."/>
            <person name="Erdmann S."/>
            <person name="Fowler T.J."/>
            <person name="Gathman A.C."/>
            <person name="Lombard V."/>
            <person name="Henrissat B."/>
            <person name="Knabe N."/>
            <person name="Kuees U."/>
            <person name="Lilly W.W."/>
            <person name="Lindquist E."/>
            <person name="Lucas S."/>
            <person name="Magnuson J.K."/>
            <person name="Piumi F."/>
            <person name="Raudaskoski M."/>
            <person name="Salamov A."/>
            <person name="Schmutz J."/>
            <person name="Schwarze F.W.M.R."/>
            <person name="vanKuyk P.A."/>
            <person name="Horton J.S."/>
            <person name="Grigoriev I.V."/>
            <person name="Woesten H.A.B."/>
        </authorList>
    </citation>
    <scope>NUCLEOTIDE SEQUENCE [LARGE SCALE GENOMIC DNA]</scope>
    <source>
        <strain evidence="3">H4-8 / FGSC 9210</strain>
    </source>
</reference>
<dbReference type="HOGENOM" id="CLU_2655844_0_0_1"/>
<accession>D8PX25</accession>
<gene>
    <name evidence="2" type="ORF">SCHCODRAFT_84550</name>
</gene>
<dbReference type="Proteomes" id="UP000007431">
    <property type="component" value="Unassembled WGS sequence"/>
</dbReference>
<feature type="compositionally biased region" description="Basic and acidic residues" evidence="1">
    <location>
        <begin position="36"/>
        <end position="53"/>
    </location>
</feature>
<dbReference type="AlphaFoldDB" id="D8PX25"/>
<dbReference type="RefSeq" id="XP_003035222.1">
    <property type="nucleotide sequence ID" value="XM_003035176.1"/>
</dbReference>
<dbReference type="InParanoid" id="D8PX25"/>
<dbReference type="KEGG" id="scm:SCHCO_02482716"/>
<protein>
    <submittedName>
        <fullName evidence="2">Expressed protein</fullName>
    </submittedName>
</protein>
<evidence type="ECO:0000313" key="2">
    <source>
        <dbReference type="EMBL" id="EFJ00320.1"/>
    </source>
</evidence>
<feature type="region of interest" description="Disordered" evidence="1">
    <location>
        <begin position="36"/>
        <end position="57"/>
    </location>
</feature>
<evidence type="ECO:0000256" key="1">
    <source>
        <dbReference type="SAM" id="MobiDB-lite"/>
    </source>
</evidence>
<dbReference type="GeneID" id="9595898"/>
<dbReference type="EMBL" id="GL377303">
    <property type="protein sequence ID" value="EFJ00320.1"/>
    <property type="molecule type" value="Genomic_DNA"/>
</dbReference>
<name>D8PX25_SCHCM</name>
<organism evidence="3">
    <name type="scientific">Schizophyllum commune (strain H4-8 / FGSC 9210)</name>
    <name type="common">Split gill fungus</name>
    <dbReference type="NCBI Taxonomy" id="578458"/>
    <lineage>
        <taxon>Eukaryota</taxon>
        <taxon>Fungi</taxon>
        <taxon>Dikarya</taxon>
        <taxon>Basidiomycota</taxon>
        <taxon>Agaricomycotina</taxon>
        <taxon>Agaricomycetes</taxon>
        <taxon>Agaricomycetidae</taxon>
        <taxon>Agaricales</taxon>
        <taxon>Schizophyllaceae</taxon>
        <taxon>Schizophyllum</taxon>
    </lineage>
</organism>
<evidence type="ECO:0000313" key="3">
    <source>
        <dbReference type="Proteomes" id="UP000007431"/>
    </source>
</evidence>
<proteinExistence type="predicted"/>